<protein>
    <submittedName>
        <fullName evidence="1">Uncharacterized protein</fullName>
    </submittedName>
</protein>
<dbReference type="AlphaFoldDB" id="A0A2P2NHI2"/>
<accession>A0A2P2NHI2</accession>
<proteinExistence type="predicted"/>
<reference evidence="1" key="1">
    <citation type="submission" date="2018-02" db="EMBL/GenBank/DDBJ databases">
        <title>Rhizophora mucronata_Transcriptome.</title>
        <authorList>
            <person name="Meera S.P."/>
            <person name="Sreeshan A."/>
            <person name="Augustine A."/>
        </authorList>
    </citation>
    <scope>NUCLEOTIDE SEQUENCE</scope>
    <source>
        <tissue evidence="1">Leaf</tissue>
    </source>
</reference>
<dbReference type="EMBL" id="GGEC01061474">
    <property type="protein sequence ID" value="MBX41958.1"/>
    <property type="molecule type" value="Transcribed_RNA"/>
</dbReference>
<organism evidence="1">
    <name type="scientific">Rhizophora mucronata</name>
    <name type="common">Asiatic mangrove</name>
    <dbReference type="NCBI Taxonomy" id="61149"/>
    <lineage>
        <taxon>Eukaryota</taxon>
        <taxon>Viridiplantae</taxon>
        <taxon>Streptophyta</taxon>
        <taxon>Embryophyta</taxon>
        <taxon>Tracheophyta</taxon>
        <taxon>Spermatophyta</taxon>
        <taxon>Magnoliopsida</taxon>
        <taxon>eudicotyledons</taxon>
        <taxon>Gunneridae</taxon>
        <taxon>Pentapetalae</taxon>
        <taxon>rosids</taxon>
        <taxon>fabids</taxon>
        <taxon>Malpighiales</taxon>
        <taxon>Rhizophoraceae</taxon>
        <taxon>Rhizophora</taxon>
    </lineage>
</organism>
<name>A0A2P2NHI2_RHIMU</name>
<sequence length="57" mass="7044">MHMYIQKTKIPYLNHEHKIYHNHHREIPMNACCKGISTSPYYTLRIQMMQQSRWEPE</sequence>
<evidence type="ECO:0000313" key="1">
    <source>
        <dbReference type="EMBL" id="MBX41958.1"/>
    </source>
</evidence>